<organism evidence="1 2">
    <name type="scientific">Kaistia nematophila</name>
    <dbReference type="NCBI Taxonomy" id="2994654"/>
    <lineage>
        <taxon>Bacteria</taxon>
        <taxon>Pseudomonadati</taxon>
        <taxon>Pseudomonadota</taxon>
        <taxon>Alphaproteobacteria</taxon>
        <taxon>Hyphomicrobiales</taxon>
        <taxon>Kaistiaceae</taxon>
        <taxon>Kaistia</taxon>
    </lineage>
</organism>
<dbReference type="EMBL" id="JAPKNK010000003">
    <property type="protein sequence ID" value="MCX5569632.1"/>
    <property type="molecule type" value="Genomic_DNA"/>
</dbReference>
<dbReference type="Proteomes" id="UP001144805">
    <property type="component" value="Unassembled WGS sequence"/>
</dbReference>
<comment type="caution">
    <text evidence="1">The sequence shown here is derived from an EMBL/GenBank/DDBJ whole genome shotgun (WGS) entry which is preliminary data.</text>
</comment>
<keyword evidence="2" id="KW-1185">Reference proteome</keyword>
<dbReference type="RefSeq" id="WP_266338592.1">
    <property type="nucleotide sequence ID" value="NZ_JAPKNK010000003.1"/>
</dbReference>
<evidence type="ECO:0000313" key="2">
    <source>
        <dbReference type="Proteomes" id="UP001144805"/>
    </source>
</evidence>
<evidence type="ECO:0000313" key="1">
    <source>
        <dbReference type="EMBL" id="MCX5569632.1"/>
    </source>
</evidence>
<name>A0A9X3E2U9_9HYPH</name>
<proteinExistence type="predicted"/>
<gene>
    <name evidence="1" type="ORF">OSH07_10555</name>
</gene>
<protein>
    <submittedName>
        <fullName evidence="1">Uncharacterized protein</fullName>
    </submittedName>
</protein>
<accession>A0A9X3E2U9</accession>
<reference evidence="1" key="1">
    <citation type="submission" date="2022-11" db="EMBL/GenBank/DDBJ databases">
        <title>Biodiversity and phylogenetic relationships of bacteria.</title>
        <authorList>
            <person name="Machado R.A.R."/>
            <person name="Bhat A."/>
            <person name="Loulou A."/>
            <person name="Kallel S."/>
        </authorList>
    </citation>
    <scope>NUCLEOTIDE SEQUENCE</scope>
    <source>
        <strain evidence="1">K-TC2</strain>
    </source>
</reference>
<sequence length="89" mass="9531">MTQPLTIHVVVAFKRLEDDEDTIAAEPPQQLPSAGQATQRAKILAATHAGAIAWSRTFDPDTGDYGEPVILVRLGTIPDWFDETGDAGG</sequence>
<dbReference type="AlphaFoldDB" id="A0A9X3E2U9"/>